<sequence>MSIQLLQKSLEYINENDGIIENARKRKAKKPAIIEEKELVKNLDDRFDFDVDSCKLLKKKRNEVHKHEGDVSVLFSHKDAKNGYSYVEQFRDTRPPDVAKHNKKYLKRSEKYQLPDGVVKYVVGPVLKSERKKKQMCEKRLAMRGTLYDPKPSKPKDSSVFTDADFDNIPNGCKNMVGTKVNKLI</sequence>
<evidence type="ECO:0000313" key="2">
    <source>
        <dbReference type="WBParaSite" id="JU765_v2.g19870.t1"/>
    </source>
</evidence>
<protein>
    <submittedName>
        <fullName evidence="2">Uncharacterized protein</fullName>
    </submittedName>
</protein>
<accession>A0AC34QW62</accession>
<organism evidence="1 2">
    <name type="scientific">Panagrolaimus sp. JU765</name>
    <dbReference type="NCBI Taxonomy" id="591449"/>
    <lineage>
        <taxon>Eukaryota</taxon>
        <taxon>Metazoa</taxon>
        <taxon>Ecdysozoa</taxon>
        <taxon>Nematoda</taxon>
        <taxon>Chromadorea</taxon>
        <taxon>Rhabditida</taxon>
        <taxon>Tylenchina</taxon>
        <taxon>Panagrolaimomorpha</taxon>
        <taxon>Panagrolaimoidea</taxon>
        <taxon>Panagrolaimidae</taxon>
        <taxon>Panagrolaimus</taxon>
    </lineage>
</organism>
<evidence type="ECO:0000313" key="1">
    <source>
        <dbReference type="Proteomes" id="UP000887576"/>
    </source>
</evidence>
<dbReference type="Proteomes" id="UP000887576">
    <property type="component" value="Unplaced"/>
</dbReference>
<reference evidence="2" key="1">
    <citation type="submission" date="2022-11" db="UniProtKB">
        <authorList>
            <consortium name="WormBaseParasite"/>
        </authorList>
    </citation>
    <scope>IDENTIFICATION</scope>
</reference>
<proteinExistence type="predicted"/>
<dbReference type="WBParaSite" id="JU765_v2.g19870.t1">
    <property type="protein sequence ID" value="JU765_v2.g19870.t1"/>
    <property type="gene ID" value="JU765_v2.g19870"/>
</dbReference>
<name>A0AC34QW62_9BILA</name>